<reference evidence="4" key="2">
    <citation type="journal article" date="2019" name="Int. J. Syst. Evol. Microbiol.">
        <title>The Global Catalogue of Microorganisms (GCM) 10K type strain sequencing project: providing services to taxonomists for standard genome sequencing and annotation.</title>
        <authorList>
            <consortium name="The Broad Institute Genomics Platform"/>
            <consortium name="The Broad Institute Genome Sequencing Center for Infectious Disease"/>
            <person name="Wu L."/>
            <person name="Ma J."/>
        </authorList>
    </citation>
    <scope>NUCLEOTIDE SEQUENCE [LARGE SCALE GENOMIC DNA]</scope>
    <source>
        <strain evidence="4">CGMCC 1.15287</strain>
    </source>
</reference>
<comment type="caution">
    <text evidence="2">The sequence shown here is derived from an EMBL/GenBank/DDBJ whole genome shotgun (WGS) entry which is preliminary data.</text>
</comment>
<evidence type="ECO:0000313" key="4">
    <source>
        <dbReference type="Proteomes" id="UP000642938"/>
    </source>
</evidence>
<dbReference type="EMBL" id="JACIEF010000001">
    <property type="protein sequence ID" value="MBB4106637.1"/>
    <property type="molecule type" value="Genomic_DNA"/>
</dbReference>
<dbReference type="EMBL" id="BMHZ01000002">
    <property type="protein sequence ID" value="GGH02875.1"/>
    <property type="molecule type" value="Genomic_DNA"/>
</dbReference>
<gene>
    <name evidence="1" type="ORF">GCM10007422_17570</name>
    <name evidence="2" type="ORF">GGQ60_000597</name>
</gene>
<evidence type="ECO:0000313" key="3">
    <source>
        <dbReference type="Proteomes" id="UP000532273"/>
    </source>
</evidence>
<dbReference type="AlphaFoldDB" id="A0A7W6K9R4"/>
<accession>A0A7W6K9R4</accession>
<proteinExistence type="predicted"/>
<evidence type="ECO:0000313" key="2">
    <source>
        <dbReference type="EMBL" id="MBB4106637.1"/>
    </source>
</evidence>
<sequence>MAKGRFAMSANVEAFCKQMPLQDFLRFKWPKPAYPEPLIQLFPIFLVYYREKPGKPRKLKDGYNAEKLENGKIKWTPRLKQHKKRKTTDQNNFSVYVHYVPAIGDLGTVARIVKHKGHGKMVAAYQPTDKEVEQRKNYFRLSHIKYKNFNQLYLRRKIYDPLFKDLTDRLEAEYKCNSTGQTVLF</sequence>
<dbReference type="Proteomes" id="UP000642938">
    <property type="component" value="Unassembled WGS sequence"/>
</dbReference>
<organism evidence="2 3">
    <name type="scientific">Pedobacter zeae</name>
    <dbReference type="NCBI Taxonomy" id="1737356"/>
    <lineage>
        <taxon>Bacteria</taxon>
        <taxon>Pseudomonadati</taxon>
        <taxon>Bacteroidota</taxon>
        <taxon>Sphingobacteriia</taxon>
        <taxon>Sphingobacteriales</taxon>
        <taxon>Sphingobacteriaceae</taxon>
        <taxon>Pedobacter</taxon>
    </lineage>
</organism>
<reference evidence="2 3" key="3">
    <citation type="submission" date="2020-08" db="EMBL/GenBank/DDBJ databases">
        <title>Genomic Encyclopedia of Type Strains, Phase IV (KMG-IV): sequencing the most valuable type-strain genomes for metagenomic binning, comparative biology and taxonomic classification.</title>
        <authorList>
            <person name="Goeker M."/>
        </authorList>
    </citation>
    <scope>NUCLEOTIDE SEQUENCE [LARGE SCALE GENOMIC DNA]</scope>
    <source>
        <strain evidence="2 3">DSM 100774</strain>
    </source>
</reference>
<protein>
    <submittedName>
        <fullName evidence="2">Uncharacterized protein</fullName>
    </submittedName>
</protein>
<name>A0A7W6K9R4_9SPHI</name>
<reference evidence="1" key="1">
    <citation type="journal article" date="2014" name="Int. J. Syst. Evol. Microbiol.">
        <title>Complete genome of a new Firmicutes species belonging to the dominant human colonic microbiota ('Ruminococcus bicirculans') reveals two chromosomes and a selective capacity to utilize plant glucans.</title>
        <authorList>
            <consortium name="NISC Comparative Sequencing Program"/>
            <person name="Wegmann U."/>
            <person name="Louis P."/>
            <person name="Goesmann A."/>
            <person name="Henrissat B."/>
            <person name="Duncan S.H."/>
            <person name="Flint H.J."/>
        </authorList>
    </citation>
    <scope>NUCLEOTIDE SEQUENCE</scope>
    <source>
        <strain evidence="1">CGMCC 1.15287</strain>
    </source>
</reference>
<reference evidence="1" key="4">
    <citation type="submission" date="2024-05" db="EMBL/GenBank/DDBJ databases">
        <authorList>
            <person name="Sun Q."/>
            <person name="Zhou Y."/>
        </authorList>
    </citation>
    <scope>NUCLEOTIDE SEQUENCE</scope>
    <source>
        <strain evidence="1">CGMCC 1.15287</strain>
    </source>
</reference>
<evidence type="ECO:0000313" key="1">
    <source>
        <dbReference type="EMBL" id="GGH02875.1"/>
    </source>
</evidence>
<dbReference type="RefSeq" id="WP_183759886.1">
    <property type="nucleotide sequence ID" value="NZ_BMHZ01000002.1"/>
</dbReference>
<dbReference type="Proteomes" id="UP000532273">
    <property type="component" value="Unassembled WGS sequence"/>
</dbReference>
<keyword evidence="4" id="KW-1185">Reference proteome</keyword>